<protein>
    <submittedName>
        <fullName evidence="3">Uncharacterized protein</fullName>
    </submittedName>
</protein>
<dbReference type="OrthoDB" id="4082794at2759"/>
<dbReference type="KEGG" id="ctp:CTRG_03000"/>
<dbReference type="GeneID" id="8298485"/>
<dbReference type="VEuPathDB" id="FungiDB:CTRG_03000"/>
<dbReference type="HOGENOM" id="CLU_759031_0_0_1"/>
<reference evidence="3 4" key="1">
    <citation type="journal article" date="2009" name="Nature">
        <title>Evolution of pathogenicity and sexual reproduction in eight Candida genomes.</title>
        <authorList>
            <person name="Butler G."/>
            <person name="Rasmussen M.D."/>
            <person name="Lin M.F."/>
            <person name="Santos M.A."/>
            <person name="Sakthikumar S."/>
            <person name="Munro C.A."/>
            <person name="Rheinbay E."/>
            <person name="Grabherr M."/>
            <person name="Forche A."/>
            <person name="Reedy J.L."/>
            <person name="Agrafioti I."/>
            <person name="Arnaud M.B."/>
            <person name="Bates S."/>
            <person name="Brown A.J."/>
            <person name="Brunke S."/>
            <person name="Costanzo M.C."/>
            <person name="Fitzpatrick D.A."/>
            <person name="de Groot P.W."/>
            <person name="Harris D."/>
            <person name="Hoyer L.L."/>
            <person name="Hube B."/>
            <person name="Klis F.M."/>
            <person name="Kodira C."/>
            <person name="Lennard N."/>
            <person name="Logue M.E."/>
            <person name="Martin R."/>
            <person name="Neiman A.M."/>
            <person name="Nikolaou E."/>
            <person name="Quail M.A."/>
            <person name="Quinn J."/>
            <person name="Santos M.C."/>
            <person name="Schmitzberger F.F."/>
            <person name="Sherlock G."/>
            <person name="Shah P."/>
            <person name="Silverstein K.A."/>
            <person name="Skrzypek M.S."/>
            <person name="Soll D."/>
            <person name="Staggs R."/>
            <person name="Stansfield I."/>
            <person name="Stumpf M.P."/>
            <person name="Sudbery P.E."/>
            <person name="Srikantha T."/>
            <person name="Zeng Q."/>
            <person name="Berman J."/>
            <person name="Berriman M."/>
            <person name="Heitman J."/>
            <person name="Gow N.A."/>
            <person name="Lorenz M.C."/>
            <person name="Birren B.W."/>
            <person name="Kellis M."/>
            <person name="Cuomo C.A."/>
        </authorList>
    </citation>
    <scope>NUCLEOTIDE SEQUENCE [LARGE SCALE GENOMIC DNA]</scope>
    <source>
        <strain evidence="4">ATCC MYA-3404 / T1</strain>
    </source>
</reference>
<name>C5M9C8_CANTT</name>
<accession>C5M9C8</accession>
<evidence type="ECO:0000313" key="3">
    <source>
        <dbReference type="EMBL" id="EER34182.1"/>
    </source>
</evidence>
<evidence type="ECO:0000313" key="4">
    <source>
        <dbReference type="Proteomes" id="UP000002037"/>
    </source>
</evidence>
<dbReference type="AlphaFoldDB" id="C5M9C8"/>
<dbReference type="EMBL" id="GG692397">
    <property type="protein sequence ID" value="EER34182.1"/>
    <property type="molecule type" value="Genomic_DNA"/>
</dbReference>
<dbReference type="Proteomes" id="UP000002037">
    <property type="component" value="Unassembled WGS sequence"/>
</dbReference>
<feature type="coiled-coil region" evidence="1">
    <location>
        <begin position="304"/>
        <end position="364"/>
    </location>
</feature>
<proteinExistence type="predicted"/>
<dbReference type="RefSeq" id="XP_002548703.1">
    <property type="nucleotide sequence ID" value="XM_002548657.1"/>
</dbReference>
<organism evidence="3 4">
    <name type="scientific">Candida tropicalis (strain ATCC MYA-3404 / T1)</name>
    <name type="common">Yeast</name>
    <dbReference type="NCBI Taxonomy" id="294747"/>
    <lineage>
        <taxon>Eukaryota</taxon>
        <taxon>Fungi</taxon>
        <taxon>Dikarya</taxon>
        <taxon>Ascomycota</taxon>
        <taxon>Saccharomycotina</taxon>
        <taxon>Pichiomycetes</taxon>
        <taxon>Debaryomycetaceae</taxon>
        <taxon>Candida/Lodderomyces clade</taxon>
        <taxon>Candida</taxon>
    </lineage>
</organism>
<gene>
    <name evidence="3" type="ORF">CTRG_03000</name>
</gene>
<dbReference type="eggNOG" id="ENOG502RQ1S">
    <property type="taxonomic scope" value="Eukaryota"/>
</dbReference>
<keyword evidence="4" id="KW-1185">Reference proteome</keyword>
<evidence type="ECO:0000256" key="1">
    <source>
        <dbReference type="SAM" id="Coils"/>
    </source>
</evidence>
<feature type="region of interest" description="Disordered" evidence="2">
    <location>
        <begin position="1"/>
        <end position="35"/>
    </location>
</feature>
<sequence length="426" mass="48651">MNNKENLPTTPTSKGDNFPLNAGTPTSIHKSPLKLISPNKSKGKLTFLESDNLDEHFNLLHTTHEEIQQQLYNIELNSKQTNVDLEQLFDRSKNNNEHLNKLLSSVVTYSQEVMTEGNATKADMNKIIQRLDRLSEQDKAVNVESVKMSVDSSTMEEIRKTIQETTKANTPDLDSMKVEIAKLKEILSTDNELMSSQLAKQETKQDELKQLFEKQLQKSEEVAQILEGTAGMDPIKSQIHKLENLAASLDQKLPPTDIVHQITAPIISELQAVSLDDKTTKLLESILESTRQAKEVSTHKDSTLEAILQKLDNLEKSQIRVEDRDLENKYKALEEKYALLCKSYNQKFEDFKELLGKYKELQEEIESTQIPTTNRESKMENLKNFHKIKLDEIEKNDFVSVRKRIASTPLVKLRNNNLSNNSDEES</sequence>
<keyword evidence="1" id="KW-0175">Coiled coil</keyword>
<feature type="compositionally biased region" description="Polar residues" evidence="2">
    <location>
        <begin position="1"/>
        <end position="15"/>
    </location>
</feature>
<evidence type="ECO:0000256" key="2">
    <source>
        <dbReference type="SAM" id="MobiDB-lite"/>
    </source>
</evidence>